<evidence type="ECO:0000313" key="1">
    <source>
        <dbReference type="EMBL" id="TCL59783.1"/>
    </source>
</evidence>
<organism evidence="1 2">
    <name type="scientific">Hydrogenispora ethanolica</name>
    <dbReference type="NCBI Taxonomy" id="1082276"/>
    <lineage>
        <taxon>Bacteria</taxon>
        <taxon>Bacillati</taxon>
        <taxon>Bacillota</taxon>
        <taxon>Hydrogenispora</taxon>
    </lineage>
</organism>
<dbReference type="InterPro" id="IPR008928">
    <property type="entry name" value="6-hairpin_glycosidase_sf"/>
</dbReference>
<dbReference type="EMBL" id="SLUN01000037">
    <property type="protein sequence ID" value="TCL59783.1"/>
    <property type="molecule type" value="Genomic_DNA"/>
</dbReference>
<accession>A0A4R1R304</accession>
<dbReference type="Proteomes" id="UP000295008">
    <property type="component" value="Unassembled WGS sequence"/>
</dbReference>
<dbReference type="InterPro" id="IPR012341">
    <property type="entry name" value="6hp_glycosidase-like_sf"/>
</dbReference>
<dbReference type="OrthoDB" id="127395at2"/>
<proteinExistence type="predicted"/>
<name>A0A4R1R304_HYDET</name>
<dbReference type="RefSeq" id="WP_132016441.1">
    <property type="nucleotide sequence ID" value="NZ_SLUN01000037.1"/>
</dbReference>
<dbReference type="AlphaFoldDB" id="A0A4R1R304"/>
<protein>
    <recommendedName>
        <fullName evidence="3">Glycosyl hydrolase family 65</fullName>
    </recommendedName>
</protein>
<sequence length="687" mass="77987">MAIDRYQLVARHNPVLRECYPLSPLTIGNGEFAYTADITGMQSFPDSYREKVPLCTLAQWGWHTQPAEGGRHYQKNELKLKYFDAGGAKAGYAVESEGQEEAYDWLRINPHRLHLGQIGMEIMMDDGQPAEISDIRDIHQQLDLWRGILHSEFTTAGIPVSVKSCCHPFRDVVAFSVESELLQQNRLTIRFAFPYGAPDKTAADWSAVEKHRTVVMQRGDNRLRLLRLLDNNRYSVEILYPENGRVFRTGDHEFKMDVPEGSGKIEFSVSFTSEPPRGTLPAWLEVQSASEAYWREHWSKGGAVELSGSSDPRAFELERRIVLSQYLTAIQCAGSLPPQETGLTCNSWYGKFHLEMHWWHAAHFSFWGRHHLLERSLWWYRAILPKARELAGSQGYSGARWPKMAGPAGEDAPSPIGPLLIWQQPHPIYYAELCYRHHPSRETLEAYREIVFETAEFMASYAKYDPAHDRYVLGPPLIPAQENHAPETTVNPVFELEYWLFGLSTANQWRIRLGLPLDQKWEEIAAKLAELPVKEGVYIAHENCPLTFSRFNEDHPSMLGACGVLPGRKAKPEVMRQTLGKVLREWRFETMWGWDFPMLAMTAARLGQPEIAVSCLLMDSPKNTYLPNGHNCQGDRPDLPLYLPGNGGLLTAVALMAAGWDGCGTETPGFPKDGGWKVRWEGLRPLI</sequence>
<evidence type="ECO:0000313" key="2">
    <source>
        <dbReference type="Proteomes" id="UP000295008"/>
    </source>
</evidence>
<gene>
    <name evidence="1" type="ORF">EDC14_103720</name>
</gene>
<dbReference type="GO" id="GO:0005975">
    <property type="term" value="P:carbohydrate metabolic process"/>
    <property type="evidence" value="ECO:0007669"/>
    <property type="project" value="InterPro"/>
</dbReference>
<keyword evidence="2" id="KW-1185">Reference proteome</keyword>
<evidence type="ECO:0008006" key="3">
    <source>
        <dbReference type="Google" id="ProtNLM"/>
    </source>
</evidence>
<comment type="caution">
    <text evidence="1">The sequence shown here is derived from an EMBL/GenBank/DDBJ whole genome shotgun (WGS) entry which is preliminary data.</text>
</comment>
<dbReference type="SUPFAM" id="SSF48208">
    <property type="entry name" value="Six-hairpin glycosidases"/>
    <property type="match status" value="1"/>
</dbReference>
<reference evidence="1 2" key="1">
    <citation type="submission" date="2019-03" db="EMBL/GenBank/DDBJ databases">
        <title>Genomic Encyclopedia of Type Strains, Phase IV (KMG-IV): sequencing the most valuable type-strain genomes for metagenomic binning, comparative biology and taxonomic classification.</title>
        <authorList>
            <person name="Goeker M."/>
        </authorList>
    </citation>
    <scope>NUCLEOTIDE SEQUENCE [LARGE SCALE GENOMIC DNA]</scope>
    <source>
        <strain evidence="1 2">LX-B</strain>
    </source>
</reference>
<dbReference type="Gene3D" id="1.50.10.10">
    <property type="match status" value="1"/>
</dbReference>